<comment type="caution">
    <text evidence="2">The sequence shown here is derived from an EMBL/GenBank/DDBJ whole genome shotgun (WGS) entry which is preliminary data.</text>
</comment>
<dbReference type="RefSeq" id="WP_142605542.1">
    <property type="nucleotide sequence ID" value="NZ_VDGG01000006.1"/>
</dbReference>
<proteinExistence type="predicted"/>
<gene>
    <name evidence="2" type="ORF">FG383_03890</name>
</gene>
<dbReference type="Proteomes" id="UP000318937">
    <property type="component" value="Unassembled WGS sequence"/>
</dbReference>
<feature type="transmembrane region" description="Helical" evidence="1">
    <location>
        <begin position="6"/>
        <end position="22"/>
    </location>
</feature>
<dbReference type="EMBL" id="VDGG01000006">
    <property type="protein sequence ID" value="TQR17717.1"/>
    <property type="molecule type" value="Genomic_DNA"/>
</dbReference>
<dbReference type="AlphaFoldDB" id="A0A544TJU2"/>
<evidence type="ECO:0000313" key="3">
    <source>
        <dbReference type="Proteomes" id="UP000318937"/>
    </source>
</evidence>
<sequence length="75" mass="8182">MKKSKVVIPIMIVVAILATWILKDHTDVPILHKVLITIGACIISGGLGYLLLGSDVQKVDPKPNQQHTNKKGSRK</sequence>
<accession>A0A544TJU2</accession>
<evidence type="ECO:0000313" key="2">
    <source>
        <dbReference type="EMBL" id="TQR17717.1"/>
    </source>
</evidence>
<reference evidence="2 3" key="1">
    <citation type="submission" date="2019-05" db="EMBL/GenBank/DDBJ databases">
        <title>Psychrobacillus vulpis sp. nov., a new species isolated from feces of a red fox that inhabits in The Tablas de Daimiel Natural Park, Albacete, Spain.</title>
        <authorList>
            <person name="Rodriguez M."/>
            <person name="Reina J.C."/>
            <person name="Bejar V."/>
            <person name="Llamas I."/>
        </authorList>
    </citation>
    <scope>NUCLEOTIDE SEQUENCE [LARGE SCALE GENOMIC DNA]</scope>
    <source>
        <strain evidence="2 3">NHI-2</strain>
    </source>
</reference>
<name>A0A544TJU2_9BACI</name>
<keyword evidence="1" id="KW-1133">Transmembrane helix</keyword>
<evidence type="ECO:0008006" key="4">
    <source>
        <dbReference type="Google" id="ProtNLM"/>
    </source>
</evidence>
<dbReference type="OrthoDB" id="2971236at2"/>
<feature type="transmembrane region" description="Helical" evidence="1">
    <location>
        <begin position="34"/>
        <end position="52"/>
    </location>
</feature>
<keyword evidence="1" id="KW-0812">Transmembrane</keyword>
<evidence type="ECO:0000256" key="1">
    <source>
        <dbReference type="SAM" id="Phobius"/>
    </source>
</evidence>
<keyword evidence="1" id="KW-0472">Membrane</keyword>
<protein>
    <recommendedName>
        <fullName evidence="4">Histidine kinase</fullName>
    </recommendedName>
</protein>
<keyword evidence="3" id="KW-1185">Reference proteome</keyword>
<organism evidence="2 3">
    <name type="scientific">Psychrobacillus soli</name>
    <dbReference type="NCBI Taxonomy" id="1543965"/>
    <lineage>
        <taxon>Bacteria</taxon>
        <taxon>Bacillati</taxon>
        <taxon>Bacillota</taxon>
        <taxon>Bacilli</taxon>
        <taxon>Bacillales</taxon>
        <taxon>Bacillaceae</taxon>
        <taxon>Psychrobacillus</taxon>
    </lineage>
</organism>